<proteinExistence type="inferred from homology"/>
<evidence type="ECO:0000256" key="1">
    <source>
        <dbReference type="ARBA" id="ARBA00004651"/>
    </source>
</evidence>
<evidence type="ECO:0000256" key="9">
    <source>
        <dbReference type="ARBA" id="ARBA00023224"/>
    </source>
</evidence>
<feature type="transmembrane region" description="Helical" evidence="11">
    <location>
        <begin position="193"/>
        <end position="210"/>
    </location>
</feature>
<accession>A0AAV2S2J2</accession>
<evidence type="ECO:0000256" key="5">
    <source>
        <dbReference type="ARBA" id="ARBA00022989"/>
    </source>
</evidence>
<feature type="transmembrane region" description="Helical" evidence="11">
    <location>
        <begin position="130"/>
        <end position="151"/>
    </location>
</feature>
<dbReference type="PANTHER" id="PTHR24228:SF74">
    <property type="entry name" value="G-PROTEIN COUPLED RECEPTORS FAMILY 1 PROFILE DOMAIN-CONTAINING PROTEIN"/>
    <property type="match status" value="1"/>
</dbReference>
<protein>
    <recommendedName>
        <fullName evidence="12">G-protein coupled receptors family 1 profile domain-containing protein</fullName>
    </recommendedName>
</protein>
<feature type="transmembrane region" description="Helical" evidence="11">
    <location>
        <begin position="72"/>
        <end position="91"/>
    </location>
</feature>
<evidence type="ECO:0000256" key="2">
    <source>
        <dbReference type="ARBA" id="ARBA00010663"/>
    </source>
</evidence>
<evidence type="ECO:0000256" key="8">
    <source>
        <dbReference type="ARBA" id="ARBA00023170"/>
    </source>
</evidence>
<dbReference type="Pfam" id="PF00001">
    <property type="entry name" value="7tm_1"/>
    <property type="match status" value="1"/>
</dbReference>
<evidence type="ECO:0000313" key="14">
    <source>
        <dbReference type="Proteomes" id="UP001497623"/>
    </source>
</evidence>
<keyword evidence="9" id="KW-0807">Transducer</keyword>
<dbReference type="InterPro" id="IPR000276">
    <property type="entry name" value="GPCR_Rhodpsn"/>
</dbReference>
<feature type="non-terminal residue" evidence="13">
    <location>
        <position position="1"/>
    </location>
</feature>
<keyword evidence="7 11" id="KW-0472">Membrane</keyword>
<organism evidence="13 14">
    <name type="scientific">Meganyctiphanes norvegica</name>
    <name type="common">Northern krill</name>
    <name type="synonym">Thysanopoda norvegica</name>
    <dbReference type="NCBI Taxonomy" id="48144"/>
    <lineage>
        <taxon>Eukaryota</taxon>
        <taxon>Metazoa</taxon>
        <taxon>Ecdysozoa</taxon>
        <taxon>Arthropoda</taxon>
        <taxon>Crustacea</taxon>
        <taxon>Multicrustacea</taxon>
        <taxon>Malacostraca</taxon>
        <taxon>Eumalacostraca</taxon>
        <taxon>Eucarida</taxon>
        <taxon>Euphausiacea</taxon>
        <taxon>Euphausiidae</taxon>
        <taxon>Meganyctiphanes</taxon>
    </lineage>
</organism>
<dbReference type="PRINTS" id="PR00237">
    <property type="entry name" value="GPCRRHODOPSN"/>
</dbReference>
<feature type="domain" description="G-protein coupled receptors family 1 profile" evidence="12">
    <location>
        <begin position="1"/>
        <end position="241"/>
    </location>
</feature>
<keyword evidence="3" id="KW-1003">Cell membrane</keyword>
<keyword evidence="4 11" id="KW-0812">Transmembrane</keyword>
<keyword evidence="8" id="KW-0675">Receptor</keyword>
<comment type="similarity">
    <text evidence="2">Belongs to the G-protein coupled receptor 1 family.</text>
</comment>
<evidence type="ECO:0000256" key="6">
    <source>
        <dbReference type="ARBA" id="ARBA00023040"/>
    </source>
</evidence>
<sequence>FLFCIIILPISAAQFIQKYLHDSSLLSDEYCAAFAAVKFTLTQAELQTVMGIALTRSIVMRNPQLYHEFNRLSFNMTYISIIWLYSIIYHLPTAMGNIFGSRFGSYTFNTATQECDIAEDAKLTRLMAQVVSALIPILIIFICYIIIFITVKQSTKKVTKASRRDKDNVQITQSRYSIVGQTTKRDLRVARSIFIIFIIILVCSIPIGVLHRKEFALKFPKLFLGLHFLYWMQYCVNPVVYAIMNLSYRKAFKELFSQGFPCWSSPTELSSSYSNATSTRRISESSQKGRKFSVLSTSRKES</sequence>
<reference evidence="13 14" key="1">
    <citation type="submission" date="2024-05" db="EMBL/GenBank/DDBJ databases">
        <authorList>
            <person name="Wallberg A."/>
        </authorList>
    </citation>
    <scope>NUCLEOTIDE SEQUENCE [LARGE SCALE GENOMIC DNA]</scope>
</reference>
<feature type="transmembrane region" description="Helical" evidence="11">
    <location>
        <begin position="222"/>
        <end position="244"/>
    </location>
</feature>
<dbReference type="GO" id="GO:0004930">
    <property type="term" value="F:G protein-coupled receptor activity"/>
    <property type="evidence" value="ECO:0007669"/>
    <property type="project" value="UniProtKB-KW"/>
</dbReference>
<gene>
    <name evidence="13" type="ORF">MNOR_LOCUS31398</name>
</gene>
<dbReference type="PROSITE" id="PS50262">
    <property type="entry name" value="G_PROTEIN_RECEP_F1_2"/>
    <property type="match status" value="1"/>
</dbReference>
<dbReference type="EMBL" id="CAXKWB010040390">
    <property type="protein sequence ID" value="CAL4154773.1"/>
    <property type="molecule type" value="Genomic_DNA"/>
</dbReference>
<dbReference type="AlphaFoldDB" id="A0AAV2S2J2"/>
<dbReference type="InterPro" id="IPR017452">
    <property type="entry name" value="GPCR_Rhodpsn_7TM"/>
</dbReference>
<feature type="region of interest" description="Disordered" evidence="10">
    <location>
        <begin position="280"/>
        <end position="302"/>
    </location>
</feature>
<evidence type="ECO:0000256" key="3">
    <source>
        <dbReference type="ARBA" id="ARBA00022475"/>
    </source>
</evidence>
<comment type="subcellular location">
    <subcellularLocation>
        <location evidence="1">Cell membrane</location>
        <topology evidence="1">Multi-pass membrane protein</topology>
    </subcellularLocation>
</comment>
<evidence type="ECO:0000259" key="12">
    <source>
        <dbReference type="PROSITE" id="PS50262"/>
    </source>
</evidence>
<feature type="non-terminal residue" evidence="13">
    <location>
        <position position="302"/>
    </location>
</feature>
<dbReference type="PANTHER" id="PTHR24228">
    <property type="entry name" value="B2 BRADYKININ RECEPTOR/ANGIOTENSIN II RECEPTOR"/>
    <property type="match status" value="1"/>
</dbReference>
<name>A0AAV2S2J2_MEGNR</name>
<keyword evidence="6" id="KW-0297">G-protein coupled receptor</keyword>
<evidence type="ECO:0000256" key="10">
    <source>
        <dbReference type="SAM" id="MobiDB-lite"/>
    </source>
</evidence>
<comment type="caution">
    <text evidence="13">The sequence shown here is derived from an EMBL/GenBank/DDBJ whole genome shotgun (WGS) entry which is preliminary data.</text>
</comment>
<keyword evidence="14" id="KW-1185">Reference proteome</keyword>
<evidence type="ECO:0000256" key="4">
    <source>
        <dbReference type="ARBA" id="ARBA00022692"/>
    </source>
</evidence>
<evidence type="ECO:0000313" key="13">
    <source>
        <dbReference type="EMBL" id="CAL4154773.1"/>
    </source>
</evidence>
<dbReference type="Proteomes" id="UP001497623">
    <property type="component" value="Unassembled WGS sequence"/>
</dbReference>
<keyword evidence="5 11" id="KW-1133">Transmembrane helix</keyword>
<evidence type="ECO:0000256" key="7">
    <source>
        <dbReference type="ARBA" id="ARBA00023136"/>
    </source>
</evidence>
<dbReference type="GO" id="GO:0005886">
    <property type="term" value="C:plasma membrane"/>
    <property type="evidence" value="ECO:0007669"/>
    <property type="project" value="UniProtKB-SubCell"/>
</dbReference>
<evidence type="ECO:0000256" key="11">
    <source>
        <dbReference type="SAM" id="Phobius"/>
    </source>
</evidence>
<dbReference type="Gene3D" id="1.20.1070.10">
    <property type="entry name" value="Rhodopsin 7-helix transmembrane proteins"/>
    <property type="match status" value="1"/>
</dbReference>
<dbReference type="SUPFAM" id="SSF81321">
    <property type="entry name" value="Family A G protein-coupled receptor-like"/>
    <property type="match status" value="1"/>
</dbReference>